<dbReference type="GO" id="GO:0016757">
    <property type="term" value="F:glycosyltransferase activity"/>
    <property type="evidence" value="ECO:0007669"/>
    <property type="project" value="InterPro"/>
</dbReference>
<sequence>MKICIVTPSLGLGGAERSAAIQSVMFSNLGYEVHVVTITDIINYDYAGALFNLGAFKDKRNSVLNKVKRSIMLRKYLNTHQFDFIVDNRMRTNGLFNEVSVCKYVYRGFKVVYVIHSSAYINDFKNSPVINEWLLQDAYQVVAVNPRLCESIKSLYKKRGIICVENAVDLEAVHRATQSEFDIDYPYILYCGRLDEHCKNISLLIKGYAKSQVYNSGVKLIILGDGLEKPLYEQMVTDLNITEHVVFKPFTNNPFVYMKQAICTVLTSLYEGFALVLIESLATGTPVIATNCETGPSEIINHNENGLLLDSYDDTVLADAIKKMVNDQEWYQQVKANALDSVAKFSKDAISKKWQMVFEKV</sequence>
<evidence type="ECO:0000313" key="3">
    <source>
        <dbReference type="Proteomes" id="UP000441333"/>
    </source>
</evidence>
<dbReference type="CDD" id="cd03811">
    <property type="entry name" value="GT4_GT28_WabH-like"/>
    <property type="match status" value="1"/>
</dbReference>
<gene>
    <name evidence="2" type="ORF">F6U93_07340</name>
</gene>
<accession>A0A6N6MC64</accession>
<dbReference type="InterPro" id="IPR001296">
    <property type="entry name" value="Glyco_trans_1"/>
</dbReference>
<dbReference type="AlphaFoldDB" id="A0A6N6MC64"/>
<dbReference type="RefSeq" id="WP_150938355.1">
    <property type="nucleotide sequence ID" value="NZ_WAAT01000039.1"/>
</dbReference>
<dbReference type="PANTHER" id="PTHR12526:SF630">
    <property type="entry name" value="GLYCOSYLTRANSFERASE"/>
    <property type="match status" value="1"/>
</dbReference>
<reference evidence="2 3" key="1">
    <citation type="submission" date="2019-09" db="EMBL/GenBank/DDBJ databases">
        <authorList>
            <person name="Cao W.R."/>
        </authorList>
    </citation>
    <scope>NUCLEOTIDE SEQUENCE [LARGE SCALE GENOMIC DNA]</scope>
    <source>
        <strain evidence="2 3">B1N29</strain>
    </source>
</reference>
<comment type="caution">
    <text evidence="2">The sequence shown here is derived from an EMBL/GenBank/DDBJ whole genome shotgun (WGS) entry which is preliminary data.</text>
</comment>
<evidence type="ECO:0000259" key="1">
    <source>
        <dbReference type="Pfam" id="PF00534"/>
    </source>
</evidence>
<organism evidence="2 3">
    <name type="scientific">Pseudotamlana haliotis</name>
    <dbReference type="NCBI Taxonomy" id="2614804"/>
    <lineage>
        <taxon>Bacteria</taxon>
        <taxon>Pseudomonadati</taxon>
        <taxon>Bacteroidota</taxon>
        <taxon>Flavobacteriia</taxon>
        <taxon>Flavobacteriales</taxon>
        <taxon>Flavobacteriaceae</taxon>
        <taxon>Pseudotamlana</taxon>
    </lineage>
</organism>
<name>A0A6N6MC64_9FLAO</name>
<dbReference type="Proteomes" id="UP000441333">
    <property type="component" value="Unassembled WGS sequence"/>
</dbReference>
<dbReference type="Gene3D" id="3.40.50.2000">
    <property type="entry name" value="Glycogen Phosphorylase B"/>
    <property type="match status" value="2"/>
</dbReference>
<dbReference type="Pfam" id="PF00534">
    <property type="entry name" value="Glycos_transf_1"/>
    <property type="match status" value="1"/>
</dbReference>
<proteinExistence type="predicted"/>
<keyword evidence="3" id="KW-1185">Reference proteome</keyword>
<dbReference type="SUPFAM" id="SSF53756">
    <property type="entry name" value="UDP-Glycosyltransferase/glycogen phosphorylase"/>
    <property type="match status" value="1"/>
</dbReference>
<feature type="domain" description="Glycosyl transferase family 1" evidence="1">
    <location>
        <begin position="180"/>
        <end position="338"/>
    </location>
</feature>
<keyword evidence="2" id="KW-0808">Transferase</keyword>
<dbReference type="PANTHER" id="PTHR12526">
    <property type="entry name" value="GLYCOSYLTRANSFERASE"/>
    <property type="match status" value="1"/>
</dbReference>
<evidence type="ECO:0000313" key="2">
    <source>
        <dbReference type="EMBL" id="KAB1068218.1"/>
    </source>
</evidence>
<protein>
    <submittedName>
        <fullName evidence="2">Glycosyltransferase</fullName>
    </submittedName>
</protein>
<dbReference type="EMBL" id="WAAT01000039">
    <property type="protein sequence ID" value="KAB1068218.1"/>
    <property type="molecule type" value="Genomic_DNA"/>
</dbReference>